<organism evidence="1 2">
    <name type="scientific">Ideonella lacteola</name>
    <dbReference type="NCBI Taxonomy" id="2984193"/>
    <lineage>
        <taxon>Bacteria</taxon>
        <taxon>Pseudomonadati</taxon>
        <taxon>Pseudomonadota</taxon>
        <taxon>Betaproteobacteria</taxon>
        <taxon>Burkholderiales</taxon>
        <taxon>Sphaerotilaceae</taxon>
        <taxon>Ideonella</taxon>
    </lineage>
</organism>
<proteinExistence type="predicted"/>
<dbReference type="InterPro" id="IPR036768">
    <property type="entry name" value="PolIII_chi_sf"/>
</dbReference>
<keyword evidence="2" id="KW-1185">Reference proteome</keyword>
<dbReference type="InterPro" id="IPR007459">
    <property type="entry name" value="DNA_pol3_chi"/>
</dbReference>
<dbReference type="EMBL" id="JBBUTG010000039">
    <property type="protein sequence ID" value="MEK8034901.1"/>
    <property type="molecule type" value="Genomic_DNA"/>
</dbReference>
<reference evidence="1 2" key="1">
    <citation type="submission" date="2024-04" db="EMBL/GenBank/DDBJ databases">
        <title>Novel species of the genus Ideonella isolated from streams.</title>
        <authorList>
            <person name="Lu H."/>
        </authorList>
    </citation>
    <scope>NUCLEOTIDE SEQUENCE [LARGE SCALE GENOMIC DNA]</scope>
    <source>
        <strain evidence="1 2">DXS29W</strain>
    </source>
</reference>
<dbReference type="Gene3D" id="3.40.50.10110">
    <property type="entry name" value="DNA polymerase III subunit chi"/>
    <property type="match status" value="1"/>
</dbReference>
<accession>A0ABU9BY40</accession>
<sequence length="144" mass="15921">MAEVVFLTGVSDVLDFAGRLLRKKYREGARVAVYGPPPLLQRLDQALWVADQLDFTPHVMLRAGAALPSASMVERTPLWLLARPEPVLRCDSGINLGLDALDLGSAHERVAEVVSPDPEAVAAGRARWKHYESQGHQLLHRPQR</sequence>
<dbReference type="GO" id="GO:0003887">
    <property type="term" value="F:DNA-directed DNA polymerase activity"/>
    <property type="evidence" value="ECO:0007669"/>
    <property type="project" value="UniProtKB-EC"/>
</dbReference>
<dbReference type="EC" id="2.7.7.7" evidence="1"/>
<dbReference type="SUPFAM" id="SSF102400">
    <property type="entry name" value="DNA polymerase III chi subunit"/>
    <property type="match status" value="1"/>
</dbReference>
<dbReference type="Proteomes" id="UP001371218">
    <property type="component" value="Unassembled WGS sequence"/>
</dbReference>
<dbReference type="PANTHER" id="PTHR38767:SF1">
    <property type="entry name" value="DNA POLYMERASE III SUBUNIT CHI"/>
    <property type="match status" value="1"/>
</dbReference>
<dbReference type="PANTHER" id="PTHR38767">
    <property type="entry name" value="DNA POLYMERASE III SUBUNIT CHI"/>
    <property type="match status" value="1"/>
</dbReference>
<gene>
    <name evidence="1" type="ORF">AACH06_29145</name>
</gene>
<keyword evidence="1" id="KW-0808">Transferase</keyword>
<name>A0ABU9BY40_9BURK</name>
<comment type="caution">
    <text evidence="1">The sequence shown here is derived from an EMBL/GenBank/DDBJ whole genome shotgun (WGS) entry which is preliminary data.</text>
</comment>
<evidence type="ECO:0000313" key="2">
    <source>
        <dbReference type="Proteomes" id="UP001371218"/>
    </source>
</evidence>
<protein>
    <submittedName>
        <fullName evidence="1">DNA polymerase III subunit chi</fullName>
        <ecNumber evidence="1">2.7.7.7</ecNumber>
    </submittedName>
</protein>
<dbReference type="Pfam" id="PF04364">
    <property type="entry name" value="DNA_pol3_chi"/>
    <property type="match status" value="1"/>
</dbReference>
<keyword evidence="1" id="KW-0548">Nucleotidyltransferase</keyword>
<evidence type="ECO:0000313" key="1">
    <source>
        <dbReference type="EMBL" id="MEK8034901.1"/>
    </source>
</evidence>
<dbReference type="RefSeq" id="WP_341429335.1">
    <property type="nucleotide sequence ID" value="NZ_JBBUTG010000039.1"/>
</dbReference>